<dbReference type="STRING" id="41875.K8EKQ3"/>
<feature type="region of interest" description="Disordered" evidence="1">
    <location>
        <begin position="82"/>
        <end position="105"/>
    </location>
</feature>
<dbReference type="OrthoDB" id="10261348at2759"/>
<dbReference type="GeneID" id="19012688"/>
<dbReference type="PANTHER" id="PTHR31551:SF1">
    <property type="entry name" value="COILED-COIL DOMAIN-CONTAINING PROTEIN 12"/>
    <property type="match status" value="1"/>
</dbReference>
<dbReference type="GO" id="GO:0071014">
    <property type="term" value="C:post-mRNA release spliceosomal complex"/>
    <property type="evidence" value="ECO:0007669"/>
    <property type="project" value="TreeGrafter"/>
</dbReference>
<gene>
    <name evidence="2" type="ordered locus">Bathy12g00640</name>
</gene>
<dbReference type="InterPro" id="IPR013169">
    <property type="entry name" value="mRNA_splic_Cwf18-like"/>
</dbReference>
<dbReference type="PANTHER" id="PTHR31551">
    <property type="entry name" value="PRE-MRNA-SPLICING FACTOR CWF18"/>
    <property type="match status" value="1"/>
</dbReference>
<dbReference type="AlphaFoldDB" id="K8EKQ3"/>
<dbReference type="EMBL" id="FO082267">
    <property type="protein sequence ID" value="CCO18807.1"/>
    <property type="molecule type" value="Genomic_DNA"/>
</dbReference>
<evidence type="ECO:0008006" key="4">
    <source>
        <dbReference type="Google" id="ProtNLM"/>
    </source>
</evidence>
<dbReference type="RefSeq" id="XP_007509692.1">
    <property type="nucleotide sequence ID" value="XM_007509630.1"/>
</dbReference>
<dbReference type="Pfam" id="PF08315">
    <property type="entry name" value="cwf18"/>
    <property type="match status" value="1"/>
</dbReference>
<keyword evidence="3" id="KW-1185">Reference proteome</keyword>
<protein>
    <recommendedName>
        <fullName evidence="4">Coiled-coil domain-containing protein 12</fullName>
    </recommendedName>
</protein>
<name>K8EKQ3_9CHLO</name>
<feature type="region of interest" description="Disordered" evidence="1">
    <location>
        <begin position="1"/>
        <end position="23"/>
    </location>
</feature>
<evidence type="ECO:0000313" key="2">
    <source>
        <dbReference type="EMBL" id="CCO18807.1"/>
    </source>
</evidence>
<dbReference type="KEGG" id="bpg:Bathy12g00640"/>
<dbReference type="Proteomes" id="UP000198341">
    <property type="component" value="Chromosome 12"/>
</dbReference>
<evidence type="ECO:0000313" key="3">
    <source>
        <dbReference type="Proteomes" id="UP000198341"/>
    </source>
</evidence>
<feature type="compositionally biased region" description="Basic and acidic residues" evidence="1">
    <location>
        <begin position="9"/>
        <end position="21"/>
    </location>
</feature>
<accession>K8EKQ3</accession>
<reference evidence="2 3" key="1">
    <citation type="submission" date="2011-10" db="EMBL/GenBank/DDBJ databases">
        <authorList>
            <person name="Genoscope - CEA"/>
        </authorList>
    </citation>
    <scope>NUCLEOTIDE SEQUENCE [LARGE SCALE GENOMIC DNA]</scope>
    <source>
        <strain evidence="2 3">RCC 1105</strain>
    </source>
</reference>
<organism evidence="2 3">
    <name type="scientific">Bathycoccus prasinos</name>
    <dbReference type="NCBI Taxonomy" id="41875"/>
    <lineage>
        <taxon>Eukaryota</taxon>
        <taxon>Viridiplantae</taxon>
        <taxon>Chlorophyta</taxon>
        <taxon>Mamiellophyceae</taxon>
        <taxon>Mamiellales</taxon>
        <taxon>Bathycoccaceae</taxon>
        <taxon>Bathycoccus</taxon>
    </lineage>
</organism>
<dbReference type="GO" id="GO:0005684">
    <property type="term" value="C:U2-type spliceosomal complex"/>
    <property type="evidence" value="ECO:0007669"/>
    <property type="project" value="TreeGrafter"/>
</dbReference>
<evidence type="ECO:0000256" key="1">
    <source>
        <dbReference type="SAM" id="MobiDB-lite"/>
    </source>
</evidence>
<sequence length="143" mass="16217">MSSSRKSRLKELRELSEKEEVLGGSATALKEEDLFINPSPAANDEETNVTIKLRNYVPKDISALKSTSVGVQILPNAVAPEFKRKKEEENGNTPDDTILHSNGTKKQNWDLKRDVARKTEKLERRTIRAIAELAREEEEKRES</sequence>
<feature type="compositionally biased region" description="Polar residues" evidence="1">
    <location>
        <begin position="91"/>
        <end position="105"/>
    </location>
</feature>
<proteinExistence type="predicted"/>